<keyword evidence="2" id="KW-1185">Reference proteome</keyword>
<dbReference type="EMBL" id="VKKY01000001">
    <property type="protein sequence ID" value="KAA3440389.1"/>
    <property type="molecule type" value="Genomic_DNA"/>
</dbReference>
<organism evidence="1 2">
    <name type="scientific">Rufibacter hautae</name>
    <dbReference type="NCBI Taxonomy" id="2595005"/>
    <lineage>
        <taxon>Bacteria</taxon>
        <taxon>Pseudomonadati</taxon>
        <taxon>Bacteroidota</taxon>
        <taxon>Cytophagia</taxon>
        <taxon>Cytophagales</taxon>
        <taxon>Hymenobacteraceae</taxon>
        <taxon>Rufibacter</taxon>
    </lineage>
</organism>
<reference evidence="1 2" key="1">
    <citation type="submission" date="2019-07" db="EMBL/GenBank/DDBJ databases">
        <title>Rufibacter sp. nov., isolated from lake sediment.</title>
        <authorList>
            <person name="Qu J.-H."/>
        </authorList>
    </citation>
    <scope>NUCLEOTIDE SEQUENCE [LARGE SCALE GENOMIC DNA]</scope>
    <source>
        <strain evidence="1 2">NBS58-1</strain>
    </source>
</reference>
<sequence length="108" mass="12321">MSLRPLNPRNPFMRKADTISLKDSIDAMLRAYKLNGKLSEVQLVSSWEKIMGKAISLKTQEVFVRNRKLYVRLTSAPLKHELNMAKTKVVTLINSEMGSQVIDDVIFL</sequence>
<proteinExistence type="predicted"/>
<dbReference type="Proteomes" id="UP000324133">
    <property type="component" value="Unassembled WGS sequence"/>
</dbReference>
<dbReference type="InterPro" id="IPR007922">
    <property type="entry name" value="DciA-like"/>
</dbReference>
<dbReference type="PANTHER" id="PTHR36456">
    <property type="entry name" value="UPF0232 PROTEIN SCO3875"/>
    <property type="match status" value="1"/>
</dbReference>
<name>A0A5B6TLT1_9BACT</name>
<gene>
    <name evidence="1" type="ORF">FOA19_06980</name>
</gene>
<evidence type="ECO:0000313" key="2">
    <source>
        <dbReference type="Proteomes" id="UP000324133"/>
    </source>
</evidence>
<dbReference type="RefSeq" id="WP_149090024.1">
    <property type="nucleotide sequence ID" value="NZ_VKKY01000001.1"/>
</dbReference>
<dbReference type="OrthoDB" id="9796545at2"/>
<evidence type="ECO:0000313" key="1">
    <source>
        <dbReference type="EMBL" id="KAA3440389.1"/>
    </source>
</evidence>
<accession>A0A5B6TLT1</accession>
<dbReference type="Pfam" id="PF05258">
    <property type="entry name" value="DciA"/>
    <property type="match status" value="1"/>
</dbReference>
<dbReference type="PANTHER" id="PTHR36456:SF1">
    <property type="entry name" value="UPF0232 PROTEIN SCO3875"/>
    <property type="match status" value="1"/>
</dbReference>
<comment type="caution">
    <text evidence="1">The sequence shown here is derived from an EMBL/GenBank/DDBJ whole genome shotgun (WGS) entry which is preliminary data.</text>
</comment>
<protein>
    <submittedName>
        <fullName evidence="1">DUF721 domain-containing protein</fullName>
    </submittedName>
</protein>
<dbReference type="AlphaFoldDB" id="A0A5B6TLT1"/>